<protein>
    <submittedName>
        <fullName evidence="2">Uncharacterized protein</fullName>
    </submittedName>
</protein>
<accession>A0A0D5NQ37</accession>
<dbReference type="AlphaFoldDB" id="A0A0D5NQ37"/>
<evidence type="ECO:0000256" key="1">
    <source>
        <dbReference type="SAM" id="MobiDB-lite"/>
    </source>
</evidence>
<feature type="region of interest" description="Disordered" evidence="1">
    <location>
        <begin position="73"/>
        <end position="117"/>
    </location>
</feature>
<dbReference type="EMBL" id="CP011058">
    <property type="protein sequence ID" value="AJY77429.1"/>
    <property type="molecule type" value="Genomic_DNA"/>
</dbReference>
<dbReference type="KEGG" id="pbj:VN24_01860"/>
<reference evidence="3" key="2">
    <citation type="submission" date="2015-03" db="EMBL/GenBank/DDBJ databases">
        <title>Genome sequence of Paenibacillus beijingensis strain DSM 24997T.</title>
        <authorList>
            <person name="Kwak Y."/>
            <person name="Shin J.-H."/>
        </authorList>
    </citation>
    <scope>NUCLEOTIDE SEQUENCE [LARGE SCALE GENOMIC DNA]</scope>
    <source>
        <strain evidence="3">DSM 24997</strain>
    </source>
</reference>
<feature type="compositionally biased region" description="Basic residues" evidence="1">
    <location>
        <begin position="107"/>
        <end position="117"/>
    </location>
</feature>
<reference evidence="2 3" key="1">
    <citation type="journal article" date="2015" name="J. Biotechnol.">
        <title>Complete genome sequence of Paenibacillus beijingensis 7188(T) (=DSM 24997(T)), a novel rhizobacterium from jujube garden soil.</title>
        <authorList>
            <person name="Kwak Y."/>
            <person name="Shin J.H."/>
        </authorList>
    </citation>
    <scope>NUCLEOTIDE SEQUENCE [LARGE SCALE GENOMIC DNA]</scope>
    <source>
        <strain evidence="2 3">DSM 24997</strain>
    </source>
</reference>
<organism evidence="2 3">
    <name type="scientific">Paenibacillus beijingensis</name>
    <dbReference type="NCBI Taxonomy" id="1126833"/>
    <lineage>
        <taxon>Bacteria</taxon>
        <taxon>Bacillati</taxon>
        <taxon>Bacillota</taxon>
        <taxon>Bacilli</taxon>
        <taxon>Bacillales</taxon>
        <taxon>Paenibacillaceae</taxon>
        <taxon>Paenibacillus</taxon>
    </lineage>
</organism>
<evidence type="ECO:0000313" key="3">
    <source>
        <dbReference type="Proteomes" id="UP000032633"/>
    </source>
</evidence>
<dbReference type="Proteomes" id="UP000032633">
    <property type="component" value="Chromosome"/>
</dbReference>
<dbReference type="STRING" id="1126833.VN24_01860"/>
<evidence type="ECO:0000313" key="2">
    <source>
        <dbReference type="EMBL" id="AJY77429.1"/>
    </source>
</evidence>
<keyword evidence="3" id="KW-1185">Reference proteome</keyword>
<sequence length="117" mass="13155">MILSFDERTRYSLEEREAKLLLIAAIARSQQALARLLENAADAAEQLPGMPGKLREHIRLLTGIQMSMAESVTGMALRSRKRSAKPSPPWMNPSVRLERRGGDGHGIHQKRQRDKKA</sequence>
<dbReference type="HOGENOM" id="CLU_2082471_0_0_9"/>
<feature type="compositionally biased region" description="Basic and acidic residues" evidence="1">
    <location>
        <begin position="96"/>
        <end position="106"/>
    </location>
</feature>
<dbReference type="PATRIC" id="fig|1126833.4.peg.411"/>
<gene>
    <name evidence="2" type="ORF">VN24_01860</name>
</gene>
<name>A0A0D5NQ37_9BACL</name>
<proteinExistence type="predicted"/>